<evidence type="ECO:0000313" key="2">
    <source>
        <dbReference type="Proteomes" id="UP000199729"/>
    </source>
</evidence>
<dbReference type="SUPFAM" id="SSF46785">
    <property type="entry name" value="Winged helix' DNA-binding domain"/>
    <property type="match status" value="1"/>
</dbReference>
<dbReference type="InterPro" id="IPR036388">
    <property type="entry name" value="WH-like_DNA-bd_sf"/>
</dbReference>
<accession>A0A221KBI9</accession>
<dbReference type="Gene3D" id="1.10.10.10">
    <property type="entry name" value="Winged helix-like DNA-binding domain superfamily/Winged helix DNA-binding domain"/>
    <property type="match status" value="1"/>
</dbReference>
<reference evidence="1 2" key="1">
    <citation type="submission" date="2017-07" db="EMBL/GenBank/DDBJ databases">
        <title>Complete Genome Sequence of the cosmetic ferment Vitreoscilla filiformis (ATCC15551).</title>
        <authorList>
            <person name="Contreras S."/>
            <person name="Sagory-Zalkind P."/>
            <person name="Blanquart H."/>
            <person name="Iltis A."/>
            <person name="Morand S.C."/>
        </authorList>
    </citation>
    <scope>NUCLEOTIDE SEQUENCE [LARGE SCALE GENOMIC DNA]</scope>
    <source>
        <strain evidence="1 2">ATCC 15551</strain>
    </source>
</reference>
<organism evidence="1 2">
    <name type="scientific">Vitreoscilla filiformis</name>
    <dbReference type="NCBI Taxonomy" id="63"/>
    <lineage>
        <taxon>Bacteria</taxon>
        <taxon>Pseudomonadati</taxon>
        <taxon>Pseudomonadota</taxon>
        <taxon>Betaproteobacteria</taxon>
        <taxon>Neisseriales</taxon>
        <taxon>Neisseriaceae</taxon>
        <taxon>Vitreoscilla</taxon>
    </lineage>
</organism>
<dbReference type="KEGG" id="vff:VITFI_CDS0622"/>
<dbReference type="OrthoDB" id="8604270at2"/>
<proteinExistence type="predicted"/>
<dbReference type="AlphaFoldDB" id="A0A221KBI9"/>
<dbReference type="InterPro" id="IPR036390">
    <property type="entry name" value="WH_DNA-bd_sf"/>
</dbReference>
<name>A0A221KBI9_VITFI</name>
<sequence>MSSYRNDAQQRLIQVILALFSDVVQGVSNAAIAKATGSSAYNVTRDLDNLRLAGIAERDEGTGLWRLTPRLPQQAVKVFSAIDLHAARVEQARNRFTRTPD</sequence>
<dbReference type="EMBL" id="CP022423">
    <property type="protein sequence ID" value="ASM76401.1"/>
    <property type="molecule type" value="Genomic_DNA"/>
</dbReference>
<keyword evidence="2" id="KW-1185">Reference proteome</keyword>
<protein>
    <submittedName>
        <fullName evidence="1">IclR family transcriptional regulator</fullName>
    </submittedName>
</protein>
<evidence type="ECO:0000313" key="1">
    <source>
        <dbReference type="EMBL" id="ASM76401.1"/>
    </source>
</evidence>
<gene>
    <name evidence="1" type="ORF">VITFI_CDS0622</name>
</gene>
<dbReference type="Proteomes" id="UP000199729">
    <property type="component" value="Chromosome"/>
</dbReference>
<dbReference type="RefSeq" id="WP_089415766.1">
    <property type="nucleotide sequence ID" value="NZ_CP022423.1"/>
</dbReference>